<dbReference type="PANTHER" id="PTHR22683:SF1">
    <property type="entry name" value="TYPE VII SECRETION SYSTEM PROTEIN ESSC"/>
    <property type="match status" value="1"/>
</dbReference>
<dbReference type="PANTHER" id="PTHR22683">
    <property type="entry name" value="SPORULATION PROTEIN RELATED"/>
    <property type="match status" value="1"/>
</dbReference>
<feature type="domain" description="FtsK" evidence="12">
    <location>
        <begin position="473"/>
        <end position="677"/>
    </location>
</feature>
<keyword evidence="4" id="KW-0677">Repeat</keyword>
<evidence type="ECO:0000259" key="12">
    <source>
        <dbReference type="PROSITE" id="PS50901"/>
    </source>
</evidence>
<feature type="transmembrane region" description="Helical" evidence="11">
    <location>
        <begin position="64"/>
        <end position="84"/>
    </location>
</feature>
<feature type="domain" description="FtsK" evidence="12">
    <location>
        <begin position="833"/>
        <end position="1027"/>
    </location>
</feature>
<feature type="binding site" evidence="9">
    <location>
        <begin position="1138"/>
        <end position="1145"/>
    </location>
    <ligand>
        <name>ATP</name>
        <dbReference type="ChEBI" id="CHEBI:30616"/>
    </ligand>
</feature>
<keyword evidence="2" id="KW-1003">Cell membrane</keyword>
<dbReference type="NCBIfam" id="TIGR03925">
    <property type="entry name" value="T7SS_EccC_b"/>
    <property type="match status" value="1"/>
</dbReference>
<dbReference type="InterPro" id="IPR023836">
    <property type="entry name" value="EccCa-like_Actinobacteria"/>
</dbReference>
<organism evidence="13 14">
    <name type="scientific">Luteipulveratus flavus</name>
    <dbReference type="NCBI Taxonomy" id="3031728"/>
    <lineage>
        <taxon>Bacteria</taxon>
        <taxon>Bacillati</taxon>
        <taxon>Actinomycetota</taxon>
        <taxon>Actinomycetes</taxon>
        <taxon>Micrococcales</taxon>
        <taxon>Dermacoccaceae</taxon>
        <taxon>Luteipulveratus</taxon>
    </lineage>
</organism>
<dbReference type="Gene3D" id="3.40.50.300">
    <property type="entry name" value="P-loop containing nucleotide triphosphate hydrolases"/>
    <property type="match status" value="4"/>
</dbReference>
<dbReference type="EMBL" id="JAROAV010000008">
    <property type="protein sequence ID" value="MDF8263017.1"/>
    <property type="molecule type" value="Genomic_DNA"/>
</dbReference>
<protein>
    <submittedName>
        <fullName evidence="13">Type VII secretion protein EccCa</fullName>
    </submittedName>
</protein>
<reference evidence="13 14" key="1">
    <citation type="submission" date="2023-03" db="EMBL/GenBank/DDBJ databases">
        <title>YIM 133296 draft genome.</title>
        <authorList>
            <person name="Xiong L."/>
        </authorList>
    </citation>
    <scope>NUCLEOTIDE SEQUENCE [LARGE SCALE GENOMIC DNA]</scope>
    <source>
        <strain evidence="13 14">YIM 133296</strain>
    </source>
</reference>
<feature type="domain" description="FtsK" evidence="12">
    <location>
        <begin position="1120"/>
        <end position="1301"/>
    </location>
</feature>
<keyword evidence="3 11" id="KW-0812">Transmembrane</keyword>
<name>A0ABT6C2H2_9MICO</name>
<dbReference type="InterPro" id="IPR002543">
    <property type="entry name" value="FtsK_dom"/>
</dbReference>
<dbReference type="InterPro" id="IPR050206">
    <property type="entry name" value="FtsK/SpoIIIE/SftA"/>
</dbReference>
<feature type="region of interest" description="Disordered" evidence="10">
    <location>
        <begin position="1"/>
        <end position="33"/>
    </location>
</feature>
<evidence type="ECO:0000256" key="6">
    <source>
        <dbReference type="ARBA" id="ARBA00022840"/>
    </source>
</evidence>
<keyword evidence="8 11" id="KW-0472">Membrane</keyword>
<proteinExistence type="predicted"/>
<feature type="binding site" evidence="9">
    <location>
        <begin position="851"/>
        <end position="858"/>
    </location>
    <ligand>
        <name>ATP</name>
        <dbReference type="ChEBI" id="CHEBI:30616"/>
    </ligand>
</feature>
<evidence type="ECO:0000256" key="11">
    <source>
        <dbReference type="SAM" id="Phobius"/>
    </source>
</evidence>
<evidence type="ECO:0000256" key="1">
    <source>
        <dbReference type="ARBA" id="ARBA00004651"/>
    </source>
</evidence>
<evidence type="ECO:0000313" key="14">
    <source>
        <dbReference type="Proteomes" id="UP001528912"/>
    </source>
</evidence>
<comment type="subcellular location">
    <subcellularLocation>
        <location evidence="1">Cell membrane</location>
        <topology evidence="1">Multi-pass membrane protein</topology>
    </subcellularLocation>
</comment>
<dbReference type="Pfam" id="PF01580">
    <property type="entry name" value="FtsK_SpoIIIE"/>
    <property type="match status" value="2"/>
</dbReference>
<evidence type="ECO:0000256" key="7">
    <source>
        <dbReference type="ARBA" id="ARBA00022989"/>
    </source>
</evidence>
<dbReference type="Proteomes" id="UP001528912">
    <property type="component" value="Unassembled WGS sequence"/>
</dbReference>
<comment type="caution">
    <text evidence="13">The sequence shown here is derived from an EMBL/GenBank/DDBJ whole genome shotgun (WGS) entry which is preliminary data.</text>
</comment>
<dbReference type="SMART" id="SM00382">
    <property type="entry name" value="AAA"/>
    <property type="match status" value="3"/>
</dbReference>
<evidence type="ECO:0000256" key="3">
    <source>
        <dbReference type="ARBA" id="ARBA00022692"/>
    </source>
</evidence>
<evidence type="ECO:0000256" key="4">
    <source>
        <dbReference type="ARBA" id="ARBA00022737"/>
    </source>
</evidence>
<keyword evidence="7 11" id="KW-1133">Transmembrane helix</keyword>
<keyword evidence="5 9" id="KW-0547">Nucleotide-binding</keyword>
<dbReference type="InterPro" id="IPR003593">
    <property type="entry name" value="AAA+_ATPase"/>
</dbReference>
<dbReference type="RefSeq" id="WP_277190825.1">
    <property type="nucleotide sequence ID" value="NZ_JAROAV010000008.1"/>
</dbReference>
<evidence type="ECO:0000256" key="10">
    <source>
        <dbReference type="SAM" id="MobiDB-lite"/>
    </source>
</evidence>
<dbReference type="InterPro" id="IPR023837">
    <property type="entry name" value="EccCb-like_Actinobacteria"/>
</dbReference>
<evidence type="ECO:0000256" key="5">
    <source>
        <dbReference type="ARBA" id="ARBA00022741"/>
    </source>
</evidence>
<evidence type="ECO:0000313" key="13">
    <source>
        <dbReference type="EMBL" id="MDF8263017.1"/>
    </source>
</evidence>
<evidence type="ECO:0000256" key="9">
    <source>
        <dbReference type="PROSITE-ProRule" id="PRU00289"/>
    </source>
</evidence>
<feature type="compositionally biased region" description="Basic residues" evidence="10">
    <location>
        <begin position="1"/>
        <end position="10"/>
    </location>
</feature>
<accession>A0ABT6C2H2</accession>
<dbReference type="PROSITE" id="PS50901">
    <property type="entry name" value="FTSK"/>
    <property type="match status" value="3"/>
</dbReference>
<gene>
    <name evidence="13" type="primary">eccCa</name>
    <name evidence="13" type="ORF">P4R38_02005</name>
</gene>
<keyword evidence="14" id="KW-1185">Reference proteome</keyword>
<dbReference type="NCBIfam" id="TIGR03924">
    <property type="entry name" value="T7SS_EccC_a"/>
    <property type="match status" value="1"/>
</dbReference>
<evidence type="ECO:0000256" key="8">
    <source>
        <dbReference type="ARBA" id="ARBA00023136"/>
    </source>
</evidence>
<evidence type="ECO:0000256" key="2">
    <source>
        <dbReference type="ARBA" id="ARBA00022475"/>
    </source>
</evidence>
<feature type="binding site" evidence="9">
    <location>
        <begin position="496"/>
        <end position="503"/>
    </location>
    <ligand>
        <name>ATP</name>
        <dbReference type="ChEBI" id="CHEBI:30616"/>
    </ligand>
</feature>
<sequence>MGTRIVHRPARTSPRPPGVQERSLERPPSLPEGDTGLRGLLMLAPMLGAGASMTVMMLFRGSSLAAVGALMMILTLLASVAMMLSQRGKAARTRQQQRDRYLDYLERQRAALSEAEQSVTSASRTAAPQARALLSVSRTPERLWERRRDDDDFLRARIGTGAVRTTTFRHEGDHGAMQLSDEFMEAQLNRLEDRFSTAGDLPLTVDLDSAGTISVVGDRAFVEHVARVLVAQAATLSSPEDVRLALVVPRARIDRWSWMQWLPHLADQDHTTAAGPMRRVVPDIGSLQQLLRSELHRRLSASAELSRNFLASDRASRFARVLVVHDAHGEAPSQLTLGDREARLGDVGVTVIHLVASRLDEPDDVTTRITQEPADASGVRALVEDYERRDAEPQRRRTTVDPFGLAEADALGRELAALRLSPDSLEHDAGQQALAAADLMGVDDIERLDLDEAWSARPRPAFLRVPIGTDDQGAAVMLDLKEAAQFGMGPHGLCIGATGSGKSEMLRTLVLGLLTTHGPDDVTMVLVDYKGGATFAPFEGAPQVSGIITNLSDDAGLVERVYASLEGEVKRRQQVLKDAGNLADVTAYRRVRKERKRQGEHLPPLPHLLVIIDEFGELLTARPDFIELFLSIGRIGRSIGVHLLLSSQRIEGGKLRGLDTYLSYRIGLRTLSEAESRTVLEAPDAFSLPPLPGYGYLKVDTTIYTRFRSGYVSGPLPEEEDTSLEVAAPEILPMPQYAVLEHDATAVREPADSDGEVSDDEPQGPTVLSTIIEQLAKVERTSAPVWLPPLPRTVTLDEVCGRPTATRVGLRCKRARHLRVPLGLLDDPSRQRQGAWELDLASAGGNVLVIGGPRSGRTTTLRSIVSSLALTHSPSEVSVFVLDLLSSNLGSLDSLPNVGGVGVRMDREVVRRVVEEVGAILAERELLFQRYGAESLDAARALVAEGRAPELDDALLADVVLVVDGFGQITDEFEEIEDTVQHLVRRGSGYGIHVVATVSRWNEVRLNQQTFFGTKIELRLGDPSESGVARKLAETLSAEVPGRCLLDSGLFAQIALPRIDGSATRDDAADGFESLASALRSGTGERAPRIRLLPEVVTPDDVRTPTAPGQVALGLDESDLQTVVLDLDGRDGSLVVLGDASTGRTSLLRHLARSLTDRLTPDELVFAVVDPRRTLQGVIPQEYLGGYATSTALAERLVHAILPELQQRVPTSVEGPVPSAAPLPRIVLLVDDYDVVTAGGSSPFTPLLSFVGMAQEINLHVVLARRVAGASRGIYEQFFMAVRDGGATGLMFSGDRSEGMLLGSLRPQALPRGRAVLVRTGEPTRTVQTVLRAPEASA</sequence>
<dbReference type="InterPro" id="IPR027417">
    <property type="entry name" value="P-loop_NTPase"/>
</dbReference>
<dbReference type="SUPFAM" id="SSF52540">
    <property type="entry name" value="P-loop containing nucleoside triphosphate hydrolases"/>
    <property type="match status" value="3"/>
</dbReference>
<keyword evidence="6 9" id="KW-0067">ATP-binding</keyword>